<name>A0A4C1UTU9_EUMVA</name>
<evidence type="ECO:0000256" key="1">
    <source>
        <dbReference type="SAM" id="MobiDB-lite"/>
    </source>
</evidence>
<evidence type="ECO:0000313" key="3">
    <source>
        <dbReference type="Proteomes" id="UP000299102"/>
    </source>
</evidence>
<organism evidence="2 3">
    <name type="scientific">Eumeta variegata</name>
    <name type="common">Bagworm moth</name>
    <name type="synonym">Eumeta japonica</name>
    <dbReference type="NCBI Taxonomy" id="151549"/>
    <lineage>
        <taxon>Eukaryota</taxon>
        <taxon>Metazoa</taxon>
        <taxon>Ecdysozoa</taxon>
        <taxon>Arthropoda</taxon>
        <taxon>Hexapoda</taxon>
        <taxon>Insecta</taxon>
        <taxon>Pterygota</taxon>
        <taxon>Neoptera</taxon>
        <taxon>Endopterygota</taxon>
        <taxon>Lepidoptera</taxon>
        <taxon>Glossata</taxon>
        <taxon>Ditrysia</taxon>
        <taxon>Tineoidea</taxon>
        <taxon>Psychidae</taxon>
        <taxon>Oiketicinae</taxon>
        <taxon>Eumeta</taxon>
    </lineage>
</organism>
<evidence type="ECO:0000313" key="2">
    <source>
        <dbReference type="EMBL" id="GBP29422.1"/>
    </source>
</evidence>
<accession>A0A4C1UTU9</accession>
<comment type="caution">
    <text evidence="2">The sequence shown here is derived from an EMBL/GenBank/DDBJ whole genome shotgun (WGS) entry which is preliminary data.</text>
</comment>
<feature type="region of interest" description="Disordered" evidence="1">
    <location>
        <begin position="102"/>
        <end position="137"/>
    </location>
</feature>
<keyword evidence="3" id="KW-1185">Reference proteome</keyword>
<dbReference type="Proteomes" id="UP000299102">
    <property type="component" value="Unassembled WGS sequence"/>
</dbReference>
<dbReference type="AlphaFoldDB" id="A0A4C1UTU9"/>
<sequence length="137" mass="14858">MSYSHNTLTGYRRKEEVSTVEAAVTKSKVKPEAKLRAGAETEIENGIEENLLGPTSKRNSAEVFFSDRPHCNFVAGGTKRRPLCSYFVKNKRAILLACPALASSRPRPGAPVSAPGLEQMNPVQNAGTRTLGGTERK</sequence>
<protein>
    <submittedName>
        <fullName evidence="2">Uncharacterized protein</fullName>
    </submittedName>
</protein>
<proteinExistence type="predicted"/>
<dbReference type="EMBL" id="BGZK01000220">
    <property type="protein sequence ID" value="GBP29422.1"/>
    <property type="molecule type" value="Genomic_DNA"/>
</dbReference>
<reference evidence="2 3" key="1">
    <citation type="journal article" date="2019" name="Commun. Biol.">
        <title>The bagworm genome reveals a unique fibroin gene that provides high tensile strength.</title>
        <authorList>
            <person name="Kono N."/>
            <person name="Nakamura H."/>
            <person name="Ohtoshi R."/>
            <person name="Tomita M."/>
            <person name="Numata K."/>
            <person name="Arakawa K."/>
        </authorList>
    </citation>
    <scope>NUCLEOTIDE SEQUENCE [LARGE SCALE GENOMIC DNA]</scope>
</reference>
<gene>
    <name evidence="2" type="ORF">EVAR_22034_1</name>
</gene>